<keyword evidence="1" id="KW-1133">Transmembrane helix</keyword>
<dbReference type="Proteomes" id="UP000247647">
    <property type="component" value="Unassembled WGS sequence"/>
</dbReference>
<dbReference type="EMBL" id="KZ821489">
    <property type="protein sequence ID" value="PYH29719.1"/>
    <property type="molecule type" value="Genomic_DNA"/>
</dbReference>
<keyword evidence="1" id="KW-0812">Transmembrane</keyword>
<dbReference type="GeneID" id="37128776"/>
<feature type="transmembrane region" description="Helical" evidence="1">
    <location>
        <begin position="114"/>
        <end position="133"/>
    </location>
</feature>
<organism evidence="2 3">
    <name type="scientific">Aspergillus neoniger (strain CBS 115656)</name>
    <dbReference type="NCBI Taxonomy" id="1448310"/>
    <lineage>
        <taxon>Eukaryota</taxon>
        <taxon>Fungi</taxon>
        <taxon>Dikarya</taxon>
        <taxon>Ascomycota</taxon>
        <taxon>Pezizomycotina</taxon>
        <taxon>Eurotiomycetes</taxon>
        <taxon>Eurotiomycetidae</taxon>
        <taxon>Eurotiales</taxon>
        <taxon>Aspergillaceae</taxon>
        <taxon>Aspergillus</taxon>
        <taxon>Aspergillus subgen. Circumdati</taxon>
    </lineage>
</organism>
<keyword evidence="3" id="KW-1185">Reference proteome</keyword>
<reference evidence="2" key="1">
    <citation type="submission" date="2016-12" db="EMBL/GenBank/DDBJ databases">
        <title>The genomes of Aspergillus section Nigri reveals drivers in fungal speciation.</title>
        <authorList>
            <consortium name="DOE Joint Genome Institute"/>
            <person name="Vesth T.C."/>
            <person name="Nybo J."/>
            <person name="Theobald S."/>
            <person name="Brandl J."/>
            <person name="Frisvad J.C."/>
            <person name="Nielsen K.F."/>
            <person name="Lyhne E.K."/>
            <person name="Kogle M.E."/>
            <person name="Kuo A."/>
            <person name="Riley R."/>
            <person name="Clum A."/>
            <person name="Nolan M."/>
            <person name="Lipzen A."/>
            <person name="Salamov A."/>
            <person name="Henrissat B."/>
            <person name="Wiebenga A."/>
            <person name="De Vries R.P."/>
            <person name="Grigoriev I.V."/>
            <person name="Mortensen U.H."/>
            <person name="Andersen M.R."/>
            <person name="Baker S.E."/>
        </authorList>
    </citation>
    <scope>NUCLEOTIDE SEQUENCE [LARGE SCALE GENOMIC DNA]</scope>
    <source>
        <strain evidence="2">CBS 115656</strain>
    </source>
</reference>
<gene>
    <name evidence="2" type="ORF">BO87DRAFT_410340</name>
</gene>
<evidence type="ECO:0000313" key="2">
    <source>
        <dbReference type="EMBL" id="PYH29719.1"/>
    </source>
</evidence>
<proteinExistence type="predicted"/>
<protein>
    <submittedName>
        <fullName evidence="2">Uncharacterized protein</fullName>
    </submittedName>
</protein>
<sequence length="138" mass="15283">MEEGEYDRDSSAKKKPQTLAPWHLMYDFVQHEGIIFATHPSVETGSSTAIPRLLPHKSRQSLERITARGSWMVAGSSSSSSSSSSNRELHLGISDDGLLALACPASGRKKRLRWLSKFPICPSILISFLLFLLRSRGN</sequence>
<name>A0A318Y769_ASPNB</name>
<evidence type="ECO:0000313" key="3">
    <source>
        <dbReference type="Proteomes" id="UP000247647"/>
    </source>
</evidence>
<keyword evidence="1" id="KW-0472">Membrane</keyword>
<dbReference type="RefSeq" id="XP_025475197.1">
    <property type="nucleotide sequence ID" value="XM_025626320.1"/>
</dbReference>
<evidence type="ECO:0000256" key="1">
    <source>
        <dbReference type="SAM" id="Phobius"/>
    </source>
</evidence>
<dbReference type="AlphaFoldDB" id="A0A318Y769"/>
<accession>A0A318Y769</accession>